<protein>
    <submittedName>
        <fullName evidence="1">Uncharacterized protein</fullName>
    </submittedName>
</protein>
<name>A0A7T9DJW4_9ARCH</name>
<dbReference type="Proteomes" id="UP000596004">
    <property type="component" value="Chromosome"/>
</dbReference>
<accession>A0A7T9DJW4</accession>
<reference evidence="1" key="1">
    <citation type="submission" date="2020-11" db="EMBL/GenBank/DDBJ databases">
        <title>Connecting structure to function with the recovery of over 1000 high-quality activated sludge metagenome-assembled genomes encoding full-length rRNA genes using long-read sequencing.</title>
        <authorList>
            <person name="Singleton C.M."/>
            <person name="Petriglieri F."/>
            <person name="Kristensen J.M."/>
            <person name="Kirkegaard R.H."/>
            <person name="Michaelsen T.Y."/>
            <person name="Andersen M.H."/>
            <person name="Karst S.M."/>
            <person name="Dueholm M.S."/>
            <person name="Nielsen P.H."/>
            <person name="Albertsen M."/>
        </authorList>
    </citation>
    <scope>NUCLEOTIDE SEQUENCE</scope>
    <source>
        <strain evidence="1">Fred_18-Q3-R57-64_BAT3C.431</strain>
    </source>
</reference>
<proteinExistence type="predicted"/>
<sequence length="168" mass="18274">MRARGQSGVDMVMAIVFLLTVLAVFSSVQARFMATHGLLTTQSQLQANARSISFLVTQAGWYFPSSPAQTAYRPFAFFASQEDLFAPRSFGQEQTFSCIPAFQRSLTSADANLILRLASVDTKLQRDVNVKFPVSIPLSFPIVIPQTAPASPSRVVLDSCDVPVSVVP</sequence>
<evidence type="ECO:0000313" key="1">
    <source>
        <dbReference type="EMBL" id="QQR92642.1"/>
    </source>
</evidence>
<organism evidence="1">
    <name type="scientific">Candidatus Iainarchaeum sp</name>
    <dbReference type="NCBI Taxonomy" id="3101447"/>
    <lineage>
        <taxon>Archaea</taxon>
        <taxon>Candidatus Iainarchaeota</taxon>
        <taxon>Candidatus Iainarchaeia</taxon>
        <taxon>Candidatus Iainarchaeales</taxon>
        <taxon>Candidatus Iainarchaeaceae</taxon>
        <taxon>Candidatus Iainarchaeum</taxon>
    </lineage>
</organism>
<dbReference type="AlphaFoldDB" id="A0A7T9DJW4"/>
<dbReference type="EMBL" id="CP064981">
    <property type="protein sequence ID" value="QQR92642.1"/>
    <property type="molecule type" value="Genomic_DNA"/>
</dbReference>
<gene>
    <name evidence="1" type="ORF">IPJ89_00140</name>
</gene>